<sequence length="83" mass="9401">MHFRRLVEKHRSVVSVMRPLDTSVKTADCLECTRKESIDAIVDGSYANHDGGDRKLPRRSARARARAKPDGLFPNVGKYVYDI</sequence>
<name>A0A151WNS6_9HYME</name>
<organism evidence="1 2">
    <name type="scientific">Mycetomoellerius zeteki</name>
    <dbReference type="NCBI Taxonomy" id="64791"/>
    <lineage>
        <taxon>Eukaryota</taxon>
        <taxon>Metazoa</taxon>
        <taxon>Ecdysozoa</taxon>
        <taxon>Arthropoda</taxon>
        <taxon>Hexapoda</taxon>
        <taxon>Insecta</taxon>
        <taxon>Pterygota</taxon>
        <taxon>Neoptera</taxon>
        <taxon>Endopterygota</taxon>
        <taxon>Hymenoptera</taxon>
        <taxon>Apocrita</taxon>
        <taxon>Aculeata</taxon>
        <taxon>Formicoidea</taxon>
        <taxon>Formicidae</taxon>
        <taxon>Myrmicinae</taxon>
        <taxon>Mycetomoellerius</taxon>
    </lineage>
</organism>
<dbReference type="STRING" id="64791.A0A151WNS6"/>
<dbReference type="EMBL" id="KQ982907">
    <property type="protein sequence ID" value="KYQ49441.1"/>
    <property type="molecule type" value="Genomic_DNA"/>
</dbReference>
<evidence type="ECO:0000313" key="1">
    <source>
        <dbReference type="EMBL" id="KYQ49441.1"/>
    </source>
</evidence>
<dbReference type="AlphaFoldDB" id="A0A151WNS6"/>
<keyword evidence="2" id="KW-1185">Reference proteome</keyword>
<gene>
    <name evidence="1" type="ORF">ALC60_11547</name>
</gene>
<proteinExistence type="predicted"/>
<accession>A0A151WNS6</accession>
<protein>
    <submittedName>
        <fullName evidence="1">Uncharacterized protein</fullName>
    </submittedName>
</protein>
<evidence type="ECO:0000313" key="2">
    <source>
        <dbReference type="Proteomes" id="UP000075809"/>
    </source>
</evidence>
<dbReference type="Proteomes" id="UP000075809">
    <property type="component" value="Unassembled WGS sequence"/>
</dbReference>
<reference evidence="1 2" key="1">
    <citation type="submission" date="2015-09" db="EMBL/GenBank/DDBJ databases">
        <title>Trachymyrmex zeteki WGS genome.</title>
        <authorList>
            <person name="Nygaard S."/>
            <person name="Hu H."/>
            <person name="Boomsma J."/>
            <person name="Zhang G."/>
        </authorList>
    </citation>
    <scope>NUCLEOTIDE SEQUENCE [LARGE SCALE GENOMIC DNA]</scope>
    <source>
        <strain evidence="1">Tzet28-1</strain>
        <tissue evidence="1">Whole body</tissue>
    </source>
</reference>